<sequence length="51" mass="5947">MCPPSYYGHLCQYQNQRIGLTLRLSSIDRHATYAFVIMLIDDNDQEQKIDA</sequence>
<evidence type="ECO:0000313" key="1">
    <source>
        <dbReference type="EMBL" id="CAF4314149.1"/>
    </source>
</evidence>
<gene>
    <name evidence="1" type="ORF">FNK824_LOCUS41101</name>
</gene>
<reference evidence="1" key="1">
    <citation type="submission" date="2021-02" db="EMBL/GenBank/DDBJ databases">
        <authorList>
            <person name="Nowell W R."/>
        </authorList>
    </citation>
    <scope>NUCLEOTIDE SEQUENCE</scope>
</reference>
<evidence type="ECO:0000313" key="2">
    <source>
        <dbReference type="Proteomes" id="UP000663874"/>
    </source>
</evidence>
<name>A0A820IM98_9BILA</name>
<comment type="caution">
    <text evidence="1">The sequence shown here is derived from an EMBL/GenBank/DDBJ whole genome shotgun (WGS) entry which is preliminary data.</text>
</comment>
<feature type="non-terminal residue" evidence="1">
    <location>
        <position position="51"/>
    </location>
</feature>
<proteinExistence type="predicted"/>
<dbReference type="Proteomes" id="UP000663874">
    <property type="component" value="Unassembled WGS sequence"/>
</dbReference>
<dbReference type="EMBL" id="CAJOBE010037384">
    <property type="protein sequence ID" value="CAF4314149.1"/>
    <property type="molecule type" value="Genomic_DNA"/>
</dbReference>
<dbReference type="AlphaFoldDB" id="A0A820IM98"/>
<organism evidence="1 2">
    <name type="scientific">Rotaria sordida</name>
    <dbReference type="NCBI Taxonomy" id="392033"/>
    <lineage>
        <taxon>Eukaryota</taxon>
        <taxon>Metazoa</taxon>
        <taxon>Spiralia</taxon>
        <taxon>Gnathifera</taxon>
        <taxon>Rotifera</taxon>
        <taxon>Eurotatoria</taxon>
        <taxon>Bdelloidea</taxon>
        <taxon>Philodinida</taxon>
        <taxon>Philodinidae</taxon>
        <taxon>Rotaria</taxon>
    </lineage>
</organism>
<protein>
    <submittedName>
        <fullName evidence="1">Uncharacterized protein</fullName>
    </submittedName>
</protein>
<accession>A0A820IM98</accession>